<accession>A0AAD8QE61</accession>
<feature type="compositionally biased region" description="Polar residues" evidence="2">
    <location>
        <begin position="157"/>
        <end position="166"/>
    </location>
</feature>
<keyword evidence="4" id="KW-1185">Reference proteome</keyword>
<dbReference type="AlphaFoldDB" id="A0AAD8QE61"/>
<feature type="coiled-coil region" evidence="1">
    <location>
        <begin position="221"/>
        <end position="255"/>
    </location>
</feature>
<dbReference type="Proteomes" id="UP001231189">
    <property type="component" value="Unassembled WGS sequence"/>
</dbReference>
<evidence type="ECO:0000256" key="1">
    <source>
        <dbReference type="SAM" id="Coils"/>
    </source>
</evidence>
<keyword evidence="1" id="KW-0175">Coiled coil</keyword>
<reference evidence="3" key="1">
    <citation type="submission" date="2023-07" db="EMBL/GenBank/DDBJ databases">
        <title>A chromosome-level genome assembly of Lolium multiflorum.</title>
        <authorList>
            <person name="Chen Y."/>
            <person name="Copetti D."/>
            <person name="Kolliker R."/>
            <person name="Studer B."/>
        </authorList>
    </citation>
    <scope>NUCLEOTIDE SEQUENCE</scope>
    <source>
        <strain evidence="3">02402/16</strain>
        <tissue evidence="3">Leaf</tissue>
    </source>
</reference>
<evidence type="ECO:0000313" key="4">
    <source>
        <dbReference type="Proteomes" id="UP001231189"/>
    </source>
</evidence>
<gene>
    <name evidence="3" type="ORF">QYE76_017874</name>
</gene>
<feature type="region of interest" description="Disordered" evidence="2">
    <location>
        <begin position="98"/>
        <end position="125"/>
    </location>
</feature>
<evidence type="ECO:0000256" key="2">
    <source>
        <dbReference type="SAM" id="MobiDB-lite"/>
    </source>
</evidence>
<dbReference type="EMBL" id="JAUUTY010000520">
    <property type="protein sequence ID" value="KAK1601028.1"/>
    <property type="molecule type" value="Genomic_DNA"/>
</dbReference>
<feature type="region of interest" description="Disordered" evidence="2">
    <location>
        <begin position="45"/>
        <end position="64"/>
    </location>
</feature>
<proteinExistence type="predicted"/>
<protein>
    <submittedName>
        <fullName evidence="3">Uncharacterized protein</fullName>
    </submittedName>
</protein>
<evidence type="ECO:0000313" key="3">
    <source>
        <dbReference type="EMBL" id="KAK1601028.1"/>
    </source>
</evidence>
<feature type="compositionally biased region" description="Polar residues" evidence="2">
    <location>
        <begin position="115"/>
        <end position="125"/>
    </location>
</feature>
<name>A0AAD8QE61_LOLMU</name>
<feature type="region of interest" description="Disordered" evidence="2">
    <location>
        <begin position="151"/>
        <end position="187"/>
    </location>
</feature>
<organism evidence="3 4">
    <name type="scientific">Lolium multiflorum</name>
    <name type="common">Italian ryegrass</name>
    <name type="synonym">Lolium perenne subsp. multiflorum</name>
    <dbReference type="NCBI Taxonomy" id="4521"/>
    <lineage>
        <taxon>Eukaryota</taxon>
        <taxon>Viridiplantae</taxon>
        <taxon>Streptophyta</taxon>
        <taxon>Embryophyta</taxon>
        <taxon>Tracheophyta</taxon>
        <taxon>Spermatophyta</taxon>
        <taxon>Magnoliopsida</taxon>
        <taxon>Liliopsida</taxon>
        <taxon>Poales</taxon>
        <taxon>Poaceae</taxon>
        <taxon>BOP clade</taxon>
        <taxon>Pooideae</taxon>
        <taxon>Poodae</taxon>
        <taxon>Poeae</taxon>
        <taxon>Poeae Chloroplast Group 2 (Poeae type)</taxon>
        <taxon>Loliodinae</taxon>
        <taxon>Loliinae</taxon>
        <taxon>Lolium</taxon>
    </lineage>
</organism>
<sequence>MKQQMKDTNICSKDIIRTFISRRGCFLLSAAPTRYLPTSMPELGSLRPLSSTNPPTQEAKDRFPGIESDRRGRCWKRGLDKFDPDPVIFWRDLKMGRTPPRASASLRRKPPMFPQPTSNHRSMSTSPLQAEAGQEFVDKPMAQQENKTPNFRCRLKPTSSPLSASDRTLAGKVAEAPQGRGTSDLTEHGDARKALFEELLWEHRNLARGAQQVPTIPEASIEALKAQVAALQGRLEEATKALKTAEGKAAKAHKATAEEATKAVKAAEAWSHG</sequence>
<comment type="caution">
    <text evidence="3">The sequence shown here is derived from an EMBL/GenBank/DDBJ whole genome shotgun (WGS) entry which is preliminary data.</text>
</comment>